<evidence type="ECO:0000256" key="1">
    <source>
        <dbReference type="RuleBase" id="RU366020"/>
    </source>
</evidence>
<reference evidence="4 5" key="1">
    <citation type="submission" date="2013-03" db="EMBL/GenBank/DDBJ databases">
        <title>The Genome Sequence of Phialophora europaea CBS 101466.</title>
        <authorList>
            <consortium name="The Broad Institute Genomics Platform"/>
            <person name="Cuomo C."/>
            <person name="de Hoog S."/>
            <person name="Gorbushina A."/>
            <person name="Walker B."/>
            <person name="Young S.K."/>
            <person name="Zeng Q."/>
            <person name="Gargeya S."/>
            <person name="Fitzgerald M."/>
            <person name="Haas B."/>
            <person name="Abouelleil A."/>
            <person name="Allen A.W."/>
            <person name="Alvarado L."/>
            <person name="Arachchi H.M."/>
            <person name="Berlin A.M."/>
            <person name="Chapman S.B."/>
            <person name="Gainer-Dewar J."/>
            <person name="Goldberg J."/>
            <person name="Griggs A."/>
            <person name="Gujja S."/>
            <person name="Hansen M."/>
            <person name="Howarth C."/>
            <person name="Imamovic A."/>
            <person name="Ireland A."/>
            <person name="Larimer J."/>
            <person name="McCowan C."/>
            <person name="Murphy C."/>
            <person name="Pearson M."/>
            <person name="Poon T.W."/>
            <person name="Priest M."/>
            <person name="Roberts A."/>
            <person name="Saif S."/>
            <person name="Shea T."/>
            <person name="Sisk P."/>
            <person name="Sykes S."/>
            <person name="Wortman J."/>
            <person name="Nusbaum C."/>
            <person name="Birren B."/>
        </authorList>
    </citation>
    <scope>NUCLEOTIDE SEQUENCE [LARGE SCALE GENOMIC DNA]</scope>
    <source>
        <strain evidence="4 5">CBS 101466</strain>
    </source>
</reference>
<feature type="compositionally biased region" description="Basic and acidic residues" evidence="2">
    <location>
        <begin position="130"/>
        <end position="139"/>
    </location>
</feature>
<accession>W2RNH1</accession>
<feature type="compositionally biased region" description="Polar residues" evidence="2">
    <location>
        <begin position="108"/>
        <end position="129"/>
    </location>
</feature>
<feature type="region of interest" description="Disordered" evidence="2">
    <location>
        <begin position="96"/>
        <end position="159"/>
    </location>
</feature>
<dbReference type="HOGENOM" id="CLU_029404_7_2_1"/>
<protein>
    <recommendedName>
        <fullName evidence="1">Protein phosphatase</fullName>
        <ecNumber evidence="1">3.1.3.16</ecNumber>
    </recommendedName>
</protein>
<proteinExistence type="inferred from homology"/>
<dbReference type="Gene3D" id="3.60.40.10">
    <property type="entry name" value="PPM-type phosphatase domain"/>
    <property type="match status" value="2"/>
</dbReference>
<dbReference type="SMART" id="SM00331">
    <property type="entry name" value="PP2C_SIG"/>
    <property type="match status" value="1"/>
</dbReference>
<keyword evidence="1" id="KW-0378">Hydrolase</keyword>
<dbReference type="PANTHER" id="PTHR12320:SF1">
    <property type="entry name" value="PROTEIN PHOSPHATASE PTC7 HOMOLOG"/>
    <property type="match status" value="1"/>
</dbReference>
<sequence>MSAAVANVRRHSVFLTRSLLLSNPPNRAGKPIRTDVTRAYRVFTDLSSSIRRSSSPYRVSTSTSHVPARAFSSSSHASSSPSSTSIPHISLHIAASSSGKGRRFRPDANTQEFSASSGQSLGAQRGSSLQEKRRSRPDSGQDAYFVAPVGSHSHSTTPQSTAFAIADGVGGWTDRGIDPADFSHGLCTYMSSLAQSFNASDSEPSLSPKRLLARGYQQLINDPDMVGGGTTACVGVIDPSGRMRIANLGDSGFVQLRLGRVQHLSEPQTHAFNTPYQLSLTPPEILRQAHIFGGVPIDDKPGSAEDFDLGISHGDVLVLATDGVWDNLDAQDLLKIVGGIMRGSGAWELHGEHGEQGFAVSDHIRDLVSREKGSKESQMPETLQGILAATIVGEAKNASLNEKRDGPFAKALRKYYPEEGWRGGKVDDIAVLVIVGVEEGGEANLKAKL</sequence>
<dbReference type="SUPFAM" id="SSF81606">
    <property type="entry name" value="PP2C-like"/>
    <property type="match status" value="1"/>
</dbReference>
<name>W2RNH1_CYPE1</name>
<dbReference type="eggNOG" id="KOG1379">
    <property type="taxonomic scope" value="Eukaryota"/>
</dbReference>
<keyword evidence="1" id="KW-0479">Metal-binding</keyword>
<evidence type="ECO:0000313" key="5">
    <source>
        <dbReference type="Proteomes" id="UP000030752"/>
    </source>
</evidence>
<comment type="catalytic activity">
    <reaction evidence="1">
        <text>O-phospho-L-seryl-[protein] + H2O = L-seryl-[protein] + phosphate</text>
        <dbReference type="Rhea" id="RHEA:20629"/>
        <dbReference type="Rhea" id="RHEA-COMP:9863"/>
        <dbReference type="Rhea" id="RHEA-COMP:11604"/>
        <dbReference type="ChEBI" id="CHEBI:15377"/>
        <dbReference type="ChEBI" id="CHEBI:29999"/>
        <dbReference type="ChEBI" id="CHEBI:43474"/>
        <dbReference type="ChEBI" id="CHEBI:83421"/>
        <dbReference type="EC" id="3.1.3.16"/>
    </reaction>
</comment>
<dbReference type="GeneID" id="19975609"/>
<dbReference type="PANTHER" id="PTHR12320">
    <property type="entry name" value="PROTEIN PHOSPHATASE 2C"/>
    <property type="match status" value="1"/>
</dbReference>
<dbReference type="InterPro" id="IPR036457">
    <property type="entry name" value="PPM-type-like_dom_sf"/>
</dbReference>
<keyword evidence="1" id="KW-0464">Manganese</keyword>
<dbReference type="RefSeq" id="XP_008720811.1">
    <property type="nucleotide sequence ID" value="XM_008722589.1"/>
</dbReference>
<dbReference type="STRING" id="1220924.W2RNH1"/>
<comment type="cofactor">
    <cofactor evidence="1">
        <name>Mg(2+)</name>
        <dbReference type="ChEBI" id="CHEBI:18420"/>
    </cofactor>
</comment>
<dbReference type="PROSITE" id="PS51746">
    <property type="entry name" value="PPM_2"/>
    <property type="match status" value="1"/>
</dbReference>
<dbReference type="OrthoDB" id="60843at2759"/>
<dbReference type="InterPro" id="IPR001932">
    <property type="entry name" value="PPM-type_phosphatase-like_dom"/>
</dbReference>
<dbReference type="InterPro" id="IPR039123">
    <property type="entry name" value="PPTC7"/>
</dbReference>
<evidence type="ECO:0000256" key="2">
    <source>
        <dbReference type="SAM" id="MobiDB-lite"/>
    </source>
</evidence>
<keyword evidence="1" id="KW-0904">Protein phosphatase</keyword>
<dbReference type="AlphaFoldDB" id="W2RNH1"/>
<dbReference type="InParanoid" id="W2RNH1"/>
<dbReference type="EC" id="3.1.3.16" evidence="1"/>
<comment type="cofactor">
    <cofactor evidence="1">
        <name>Mn(2+)</name>
        <dbReference type="ChEBI" id="CHEBI:29035"/>
    </cofactor>
</comment>
<comment type="similarity">
    <text evidence="1">Belongs to the PP2C family.</text>
</comment>
<evidence type="ECO:0000259" key="3">
    <source>
        <dbReference type="PROSITE" id="PS51746"/>
    </source>
</evidence>
<keyword evidence="5" id="KW-1185">Reference proteome</keyword>
<feature type="domain" description="PPM-type phosphatase" evidence="3">
    <location>
        <begin position="126"/>
        <end position="436"/>
    </location>
</feature>
<dbReference type="SMART" id="SM00332">
    <property type="entry name" value="PP2Cc"/>
    <property type="match status" value="1"/>
</dbReference>
<organism evidence="4 5">
    <name type="scientific">Cyphellophora europaea (strain CBS 101466)</name>
    <name type="common">Phialophora europaea</name>
    <dbReference type="NCBI Taxonomy" id="1220924"/>
    <lineage>
        <taxon>Eukaryota</taxon>
        <taxon>Fungi</taxon>
        <taxon>Dikarya</taxon>
        <taxon>Ascomycota</taxon>
        <taxon>Pezizomycotina</taxon>
        <taxon>Eurotiomycetes</taxon>
        <taxon>Chaetothyriomycetidae</taxon>
        <taxon>Chaetothyriales</taxon>
        <taxon>Cyphellophoraceae</taxon>
        <taxon>Cyphellophora</taxon>
    </lineage>
</organism>
<dbReference type="GO" id="GO:0046872">
    <property type="term" value="F:metal ion binding"/>
    <property type="evidence" value="ECO:0007669"/>
    <property type="project" value="UniProtKB-UniRule"/>
</dbReference>
<dbReference type="VEuPathDB" id="FungiDB:HMPREF1541_08270"/>
<gene>
    <name evidence="4" type="ORF">HMPREF1541_08270</name>
</gene>
<comment type="catalytic activity">
    <reaction evidence="1">
        <text>O-phospho-L-threonyl-[protein] + H2O = L-threonyl-[protein] + phosphate</text>
        <dbReference type="Rhea" id="RHEA:47004"/>
        <dbReference type="Rhea" id="RHEA-COMP:11060"/>
        <dbReference type="Rhea" id="RHEA-COMP:11605"/>
        <dbReference type="ChEBI" id="CHEBI:15377"/>
        <dbReference type="ChEBI" id="CHEBI:30013"/>
        <dbReference type="ChEBI" id="CHEBI:43474"/>
        <dbReference type="ChEBI" id="CHEBI:61977"/>
        <dbReference type="EC" id="3.1.3.16"/>
    </reaction>
</comment>
<dbReference type="Proteomes" id="UP000030752">
    <property type="component" value="Unassembled WGS sequence"/>
</dbReference>
<evidence type="ECO:0000313" key="4">
    <source>
        <dbReference type="EMBL" id="ETN37279.1"/>
    </source>
</evidence>
<dbReference type="GO" id="GO:0004722">
    <property type="term" value="F:protein serine/threonine phosphatase activity"/>
    <property type="evidence" value="ECO:0007669"/>
    <property type="project" value="UniProtKB-EC"/>
</dbReference>
<dbReference type="EMBL" id="KB822724">
    <property type="protein sequence ID" value="ETN37279.1"/>
    <property type="molecule type" value="Genomic_DNA"/>
</dbReference>
<keyword evidence="1" id="KW-0460">Magnesium</keyword>